<dbReference type="InterPro" id="IPR013785">
    <property type="entry name" value="Aldolase_TIM"/>
</dbReference>
<dbReference type="Proteomes" id="UP000321026">
    <property type="component" value="Unassembled WGS sequence"/>
</dbReference>
<evidence type="ECO:0000313" key="7">
    <source>
        <dbReference type="Proteomes" id="UP000321026"/>
    </source>
</evidence>
<proteinExistence type="predicted"/>
<dbReference type="PANTHER" id="PTHR11228:SF7">
    <property type="entry name" value="PQQA PEPTIDE CYCLASE"/>
    <property type="match status" value="1"/>
</dbReference>
<dbReference type="CDD" id="cd01335">
    <property type="entry name" value="Radical_SAM"/>
    <property type="match status" value="1"/>
</dbReference>
<dbReference type="InterPro" id="IPR058240">
    <property type="entry name" value="rSAM_sf"/>
</dbReference>
<dbReference type="GO" id="GO:0051536">
    <property type="term" value="F:iron-sulfur cluster binding"/>
    <property type="evidence" value="ECO:0007669"/>
    <property type="project" value="UniProtKB-KW"/>
</dbReference>
<dbReference type="SFLD" id="SFLDS00029">
    <property type="entry name" value="Radical_SAM"/>
    <property type="match status" value="1"/>
</dbReference>
<feature type="domain" description="Radical SAM core" evidence="5">
    <location>
        <begin position="189"/>
        <end position="399"/>
    </location>
</feature>
<evidence type="ECO:0000256" key="2">
    <source>
        <dbReference type="ARBA" id="ARBA00022723"/>
    </source>
</evidence>
<dbReference type="SUPFAM" id="SSF102114">
    <property type="entry name" value="Radical SAM enzymes"/>
    <property type="match status" value="1"/>
</dbReference>
<dbReference type="Gene3D" id="3.20.20.70">
    <property type="entry name" value="Aldolase class I"/>
    <property type="match status" value="1"/>
</dbReference>
<dbReference type="SFLD" id="SFLDG01067">
    <property type="entry name" value="SPASM/twitch_domain_containing"/>
    <property type="match status" value="1"/>
</dbReference>
<dbReference type="GO" id="GO:0046872">
    <property type="term" value="F:metal ion binding"/>
    <property type="evidence" value="ECO:0007669"/>
    <property type="project" value="UniProtKB-KW"/>
</dbReference>
<dbReference type="AlphaFoldDB" id="A0A5C7J778"/>
<evidence type="ECO:0000256" key="1">
    <source>
        <dbReference type="ARBA" id="ARBA00022691"/>
    </source>
</evidence>
<dbReference type="PROSITE" id="PS51918">
    <property type="entry name" value="RADICAL_SAM"/>
    <property type="match status" value="1"/>
</dbReference>
<keyword evidence="1" id="KW-0949">S-adenosyl-L-methionine</keyword>
<protein>
    <submittedName>
        <fullName evidence="6">Radical SAM protein</fullName>
    </submittedName>
</protein>
<dbReference type="Pfam" id="PF04055">
    <property type="entry name" value="Radical_SAM"/>
    <property type="match status" value="1"/>
</dbReference>
<evidence type="ECO:0000259" key="5">
    <source>
        <dbReference type="PROSITE" id="PS51918"/>
    </source>
</evidence>
<gene>
    <name evidence="6" type="ORF">E6Q11_02905</name>
</gene>
<dbReference type="PANTHER" id="PTHR11228">
    <property type="entry name" value="RADICAL SAM DOMAIN PROTEIN"/>
    <property type="match status" value="1"/>
</dbReference>
<evidence type="ECO:0000313" key="6">
    <source>
        <dbReference type="EMBL" id="TXG77387.1"/>
    </source>
</evidence>
<name>A0A5C7J778_9BACT</name>
<evidence type="ECO:0000256" key="4">
    <source>
        <dbReference type="ARBA" id="ARBA00023014"/>
    </source>
</evidence>
<reference evidence="6 7" key="1">
    <citation type="submission" date="2018-09" db="EMBL/GenBank/DDBJ databases">
        <title>Metagenome Assembled Genomes from an Advanced Water Purification Facility.</title>
        <authorList>
            <person name="Stamps B.W."/>
            <person name="Spear J.R."/>
        </authorList>
    </citation>
    <scope>NUCLEOTIDE SEQUENCE [LARGE SCALE GENOMIC DNA]</scope>
    <source>
        <strain evidence="6">Bin_63_2</strain>
    </source>
</reference>
<dbReference type="GO" id="GO:0003824">
    <property type="term" value="F:catalytic activity"/>
    <property type="evidence" value="ECO:0007669"/>
    <property type="project" value="InterPro"/>
</dbReference>
<organism evidence="6 7">
    <name type="scientific">Candidatus Dojkabacteria bacterium</name>
    <dbReference type="NCBI Taxonomy" id="2099670"/>
    <lineage>
        <taxon>Bacteria</taxon>
        <taxon>Candidatus Dojkabacteria</taxon>
    </lineage>
</organism>
<accession>A0A5C7J778</accession>
<dbReference type="EMBL" id="SSDS01000047">
    <property type="protein sequence ID" value="TXG77387.1"/>
    <property type="molecule type" value="Genomic_DNA"/>
</dbReference>
<comment type="caution">
    <text evidence="6">The sequence shown here is derived from an EMBL/GenBank/DDBJ whole genome shotgun (WGS) entry which is preliminary data.</text>
</comment>
<keyword evidence="4" id="KW-0411">Iron-sulfur</keyword>
<dbReference type="InterPro" id="IPR050377">
    <property type="entry name" value="Radical_SAM_PqqE_MftC-like"/>
</dbReference>
<sequence>MKTHKLRFGFACNSSSVSSLILVKPNTDHKADKIWTKIEDKRTFFANIMYAQEGCDKDKLDFINKLCETNLTDDNYDYCIKNYISTERGAWDTFFFPRDKTGKLNEEFAKEFLAYSDKYDISWVSNEDNCCDDAYEIASSHSMLGLNLLRYFPAGIARKDKDYWTIFSPENGYKVRLSFDFNSVAPEKSTIPELIDIKLTDYCPYECTFCYQGSTKEGQHVNKENFKGIVDQLYKYGVFEIALGGGEPTLHPDFDEIIDYINKKNIVVNITTRNSAWIKKYIDELFDGYGNDLNYKPKIKSVAISTEDIKIIDQIDSYIDAQCGKRRKWNVFPSDIRKCIQFQYIVGVNDKLEEILLKCVLNQYRVTLLGYKTTNRGSLLRPRKEEWMSVVKKLNWGGSYIGIDTVLAKECEGIMSKEFDRLLLEKHEGRFSCYIDAVSYKIGPSSFCAPENMMPFTDLKENFKVITDKS</sequence>
<dbReference type="InterPro" id="IPR007197">
    <property type="entry name" value="rSAM"/>
</dbReference>
<keyword evidence="3" id="KW-0408">Iron</keyword>
<evidence type="ECO:0000256" key="3">
    <source>
        <dbReference type="ARBA" id="ARBA00023004"/>
    </source>
</evidence>
<keyword evidence="2" id="KW-0479">Metal-binding</keyword>